<feature type="domain" description="Serine/threonine specific protein phosphatases" evidence="27">
    <location>
        <begin position="188"/>
        <end position="464"/>
    </location>
</feature>
<evidence type="ECO:0000256" key="3">
    <source>
        <dbReference type="ARBA" id="ARBA00004324"/>
    </source>
</evidence>
<dbReference type="InterPro" id="IPR013235">
    <property type="entry name" value="PPP_dom"/>
</dbReference>
<keyword evidence="17" id="KW-0904">Protein phosphatase</keyword>
<keyword evidence="16" id="KW-0256">Endoplasmic reticulum</keyword>
<evidence type="ECO:0000256" key="7">
    <source>
        <dbReference type="ARBA" id="ARBA00008786"/>
    </source>
</evidence>
<dbReference type="GO" id="GO:0004722">
    <property type="term" value="F:protein serine/threonine phosphatase activity"/>
    <property type="evidence" value="ECO:0007669"/>
    <property type="project" value="UniProtKB-EC"/>
</dbReference>
<dbReference type="SMART" id="SM00156">
    <property type="entry name" value="PP2Ac"/>
    <property type="match status" value="1"/>
</dbReference>
<feature type="repeat" description="TPR" evidence="25">
    <location>
        <begin position="79"/>
        <end position="112"/>
    </location>
</feature>
<feature type="region of interest" description="Disordered" evidence="26">
    <location>
        <begin position="1189"/>
        <end position="1233"/>
    </location>
</feature>
<dbReference type="PRINTS" id="PR00114">
    <property type="entry name" value="STPHPHTASE"/>
</dbReference>
<dbReference type="EC" id="3.1.3.16" evidence="8"/>
<keyword evidence="10" id="KW-0963">Cytoplasm</keyword>
<dbReference type="AlphaFoldDB" id="A0A5N5GBS3"/>
<dbReference type="InterPro" id="IPR051134">
    <property type="entry name" value="PPP_phosphatase"/>
</dbReference>
<dbReference type="InterPro" id="IPR006186">
    <property type="entry name" value="Ser/Thr-sp_prot-phosphatase"/>
</dbReference>
<evidence type="ECO:0000256" key="21">
    <source>
        <dbReference type="ARBA" id="ARBA00023242"/>
    </source>
</evidence>
<feature type="compositionally biased region" description="Basic and acidic residues" evidence="26">
    <location>
        <begin position="1200"/>
        <end position="1209"/>
    </location>
</feature>
<evidence type="ECO:0000256" key="1">
    <source>
        <dbReference type="ARBA" id="ARBA00001936"/>
    </source>
</evidence>
<dbReference type="PROSITE" id="PS50005">
    <property type="entry name" value="TPR"/>
    <property type="match status" value="2"/>
</dbReference>
<proteinExistence type="inferred from homology"/>
<protein>
    <recommendedName>
        <fullName evidence="9">Serine/threonine-protein phosphatase 5</fullName>
        <ecNumber evidence="8">3.1.3.16</ecNumber>
    </recommendedName>
</protein>
<dbReference type="PANTHER" id="PTHR45668">
    <property type="entry name" value="SERINE/THREONINE-PROTEIN PHOSPHATASE 5-RELATED"/>
    <property type="match status" value="1"/>
</dbReference>
<evidence type="ECO:0000256" key="15">
    <source>
        <dbReference type="ARBA" id="ARBA00022803"/>
    </source>
</evidence>
<dbReference type="EMBL" id="SMOL01000487">
    <property type="protein sequence ID" value="KAB2610902.1"/>
    <property type="molecule type" value="Genomic_DNA"/>
</dbReference>
<evidence type="ECO:0000256" key="17">
    <source>
        <dbReference type="ARBA" id="ARBA00022912"/>
    </source>
</evidence>
<dbReference type="Pfam" id="PF00515">
    <property type="entry name" value="TPR_1"/>
    <property type="match status" value="1"/>
</dbReference>
<dbReference type="GO" id="GO:0005789">
    <property type="term" value="C:endoplasmic reticulum membrane"/>
    <property type="evidence" value="ECO:0007669"/>
    <property type="project" value="UniProtKB-SubCell"/>
</dbReference>
<dbReference type="SMART" id="SM00028">
    <property type="entry name" value="TPR"/>
    <property type="match status" value="3"/>
</dbReference>
<accession>A0A5N5GBS3</accession>
<dbReference type="Gene3D" id="3.60.21.10">
    <property type="match status" value="1"/>
</dbReference>
<evidence type="ECO:0000256" key="4">
    <source>
        <dbReference type="ARBA" id="ARBA00004477"/>
    </source>
</evidence>
<dbReference type="PANTHER" id="PTHR45668:SF5">
    <property type="entry name" value="SERINE_THREONINE-PROTEIN PHOSPHATASE 5"/>
    <property type="match status" value="1"/>
</dbReference>
<evidence type="ECO:0000256" key="20">
    <source>
        <dbReference type="ARBA" id="ARBA00023211"/>
    </source>
</evidence>
<evidence type="ECO:0000256" key="11">
    <source>
        <dbReference type="ARBA" id="ARBA00022692"/>
    </source>
</evidence>
<evidence type="ECO:0000256" key="9">
    <source>
        <dbReference type="ARBA" id="ARBA00020001"/>
    </source>
</evidence>
<sequence length="1233" mass="138169">METDNANVKQAEDAKLLANEAYKAHKFAQAIDLYTQAIELNSQNAVYWANRSIAHLKLEEYGSAIQDASKAIEVDPKYSKGYYRRGAAYLAMGKFKEALKDFQQVKRICPNDPDATKKLKECEKAVMKLKFAEAISVPEAERRPVADSINYRSIDVEPQYGGARIEGDVVTLDFVKKMMEDFKNQKNLHQRYAFQIVLQTKEMLQAMPSLVDINIPEGKHFTVCGDVHGQFYDLLNIFELNGLPSDENPYLFNGDFVDRGSFSLEVILTLFAFKCMSPSAIYLARGNHESKSMNRIYGFEGEVQSKLSEKFVELFAEVFCCLPLAHVINGKVFVVHGGLFSVDGVKLSDIRAINRFCEPPEEGLMCELLWSDPQPAPGRGPSKRGVGLSFGGDVTKRFLQENNLDLVVRSHEVKDEGYEIEHDGKLITVFSAPNYCDQMGNKGAFIRFESPDLKPNIVNFSAVGENISSIFFEIVCVLVLVLGSQASNCLRSSTQLSWRRFCLIRLSVLDILENAEIKTLNTVMEMILEDPYGTNPGPIDGSVLYDQDKHVSSAVWDGQRGALRCHEHTSKLDQWTLTEKQVELVEKAGFGYLRWIPAISLDNPLISALVERWRRETNTFHLNVGEMTVTLQDVTLLLGLAIDGEPVIGITHTTCNSVCDRYLGKVPESSYTSGGMVKLSWLKEFFSHCPKDAPLEVIECHTRAYLLYLVGSTIFSTTTGNKVPVMYLPLFENFDDCGRYAWGAAALAFLYRALGNASLRSQSTISGCLTLLQCWSYFHLNIGRPKLNTGSMHDRFPFVLSWKGKQSGPTTNRDVVFYRKALDSLKPCDVEWLPYRNMDSTVIPDDIKSNLIIGRSKTMLICFDKAERHLPNRCLRQYGKFQSIPEDVQRWERKSRGVDGGVDLSGKMESELNEWLERRYHIVDGDDGADESDYMLWYLKITRKFIGRPISLSSEFQRTNAGLRDIARIADTFITDGLNQQQADSIVEIRNIAHQCLRDQVGGPDIPSPTPQSEFGKRIRGKERVRRKGMGKRLRKDDPAQYITASEDDQSQFCGAAGRVEQLHFQDAHSADHSQLYPVGSEVTALHMISGDGEHENMQLCSADMGFDHSQLSHAAAVEGNSELICAVVKVDDTELFEATEEIDSQLCDAINEVKDSQRSDSTKVVNPQICNATKVIDSQLHGAHNEVDDSELPLASSESDPHPSKVEAEVVPEPSLETPQDIAQQSKCSVVV</sequence>
<evidence type="ECO:0000256" key="12">
    <source>
        <dbReference type="ARBA" id="ARBA00022723"/>
    </source>
</evidence>
<dbReference type="InterPro" id="IPR019557">
    <property type="entry name" value="AminoTfrase-like_pln_mobile"/>
</dbReference>
<keyword evidence="14" id="KW-0378">Hydrolase</keyword>
<reference evidence="28 29" key="3">
    <citation type="submission" date="2019-11" db="EMBL/GenBank/DDBJ databases">
        <title>A de novo genome assembly of a pear dwarfing rootstock.</title>
        <authorList>
            <person name="Wang F."/>
            <person name="Wang J."/>
            <person name="Li S."/>
            <person name="Zhang Y."/>
            <person name="Fang M."/>
            <person name="Ma L."/>
            <person name="Zhao Y."/>
            <person name="Jiang S."/>
        </authorList>
    </citation>
    <scope>NUCLEOTIDE SEQUENCE [LARGE SCALE GENOMIC DNA]</scope>
    <source>
        <strain evidence="28">S2</strain>
        <tissue evidence="28">Leaf</tissue>
    </source>
</reference>
<feature type="repeat" description="TPR" evidence="25">
    <location>
        <begin position="45"/>
        <end position="78"/>
    </location>
</feature>
<comment type="similarity">
    <text evidence="7">Belongs to the PPP phosphatase family. PP-5 (PP-T) subfamily.</text>
</comment>
<evidence type="ECO:0000256" key="26">
    <source>
        <dbReference type="SAM" id="MobiDB-lite"/>
    </source>
</evidence>
<dbReference type="InterPro" id="IPR029052">
    <property type="entry name" value="Metallo-depent_PP-like"/>
</dbReference>
<evidence type="ECO:0000256" key="25">
    <source>
        <dbReference type="PROSITE-ProRule" id="PRU00339"/>
    </source>
</evidence>
<evidence type="ECO:0000256" key="5">
    <source>
        <dbReference type="ARBA" id="ARBA00004496"/>
    </source>
</evidence>
<keyword evidence="21" id="KW-0539">Nucleus</keyword>
<comment type="subunit">
    <text evidence="24">Interacts with PHYA and PHYB, mostly when they are phosphorylated and in Pfr forms.</text>
</comment>
<keyword evidence="12" id="KW-0479">Metal-binding</keyword>
<dbReference type="OrthoDB" id="1503671at2759"/>
<keyword evidence="15 25" id="KW-0802">TPR repeat</keyword>
<keyword evidence="13" id="KW-0677">Repeat</keyword>
<comment type="catalytic activity">
    <reaction evidence="23">
        <text>O-phospho-L-threonyl-[protein] + H2O = L-threonyl-[protein] + phosphate</text>
        <dbReference type="Rhea" id="RHEA:47004"/>
        <dbReference type="Rhea" id="RHEA-COMP:11060"/>
        <dbReference type="Rhea" id="RHEA-COMP:11605"/>
        <dbReference type="ChEBI" id="CHEBI:15377"/>
        <dbReference type="ChEBI" id="CHEBI:30013"/>
        <dbReference type="ChEBI" id="CHEBI:43474"/>
        <dbReference type="ChEBI" id="CHEBI:61977"/>
        <dbReference type="EC" id="3.1.3.16"/>
    </reaction>
</comment>
<evidence type="ECO:0000256" key="13">
    <source>
        <dbReference type="ARBA" id="ARBA00022737"/>
    </source>
</evidence>
<dbReference type="FunFam" id="3.60.21.10:FF:000021">
    <property type="entry name" value="Serine/threonine-protein phosphatase 5"/>
    <property type="match status" value="1"/>
</dbReference>
<dbReference type="FunFam" id="1.25.40.10:FF:000292">
    <property type="entry name" value="Serine/threonine-protein phosphatase 5"/>
    <property type="match status" value="1"/>
</dbReference>
<gene>
    <name evidence="28" type="ORF">D8674_018934</name>
</gene>
<dbReference type="InterPro" id="IPR041753">
    <property type="entry name" value="PP5_C"/>
</dbReference>
<evidence type="ECO:0000256" key="22">
    <source>
        <dbReference type="ARBA" id="ARBA00047761"/>
    </source>
</evidence>
<reference evidence="28 29" key="1">
    <citation type="submission" date="2019-09" db="EMBL/GenBank/DDBJ databases">
        <authorList>
            <person name="Ou C."/>
        </authorList>
    </citation>
    <scope>NUCLEOTIDE SEQUENCE [LARGE SCALE GENOMIC DNA]</scope>
    <source>
        <strain evidence="28">S2</strain>
        <tissue evidence="28">Leaf</tissue>
    </source>
</reference>
<keyword evidence="29" id="KW-1185">Reference proteome</keyword>
<evidence type="ECO:0000313" key="29">
    <source>
        <dbReference type="Proteomes" id="UP000327157"/>
    </source>
</evidence>
<evidence type="ECO:0000256" key="8">
    <source>
        <dbReference type="ARBA" id="ARBA00013081"/>
    </source>
</evidence>
<evidence type="ECO:0000256" key="18">
    <source>
        <dbReference type="ARBA" id="ARBA00022989"/>
    </source>
</evidence>
<comment type="cofactor">
    <cofactor evidence="1">
        <name>Mn(2+)</name>
        <dbReference type="ChEBI" id="CHEBI:29035"/>
    </cofactor>
</comment>
<dbReference type="GO" id="GO:0031965">
    <property type="term" value="C:nuclear membrane"/>
    <property type="evidence" value="ECO:0007669"/>
    <property type="project" value="UniProtKB-SubCell"/>
</dbReference>
<organism evidence="28 29">
    <name type="scientific">Pyrus ussuriensis x Pyrus communis</name>
    <dbReference type="NCBI Taxonomy" id="2448454"/>
    <lineage>
        <taxon>Eukaryota</taxon>
        <taxon>Viridiplantae</taxon>
        <taxon>Streptophyta</taxon>
        <taxon>Embryophyta</taxon>
        <taxon>Tracheophyta</taxon>
        <taxon>Spermatophyta</taxon>
        <taxon>Magnoliopsida</taxon>
        <taxon>eudicotyledons</taxon>
        <taxon>Gunneridae</taxon>
        <taxon>Pentapetalae</taxon>
        <taxon>rosids</taxon>
        <taxon>fabids</taxon>
        <taxon>Rosales</taxon>
        <taxon>Rosaceae</taxon>
        <taxon>Amygdaloideae</taxon>
        <taxon>Maleae</taxon>
        <taxon>Pyrus</taxon>
    </lineage>
</organism>
<evidence type="ECO:0000256" key="24">
    <source>
        <dbReference type="ARBA" id="ARBA00064524"/>
    </source>
</evidence>
<evidence type="ECO:0000256" key="16">
    <source>
        <dbReference type="ARBA" id="ARBA00022824"/>
    </source>
</evidence>
<evidence type="ECO:0000313" key="28">
    <source>
        <dbReference type="EMBL" id="KAB2610902.1"/>
    </source>
</evidence>
<evidence type="ECO:0000256" key="10">
    <source>
        <dbReference type="ARBA" id="ARBA00022490"/>
    </source>
</evidence>
<evidence type="ECO:0000256" key="23">
    <source>
        <dbReference type="ARBA" id="ARBA00048336"/>
    </source>
</evidence>
<keyword evidence="20" id="KW-0464">Manganese</keyword>
<comment type="caution">
    <text evidence="28">The sequence shown here is derived from an EMBL/GenBank/DDBJ whole genome shotgun (WGS) entry which is preliminary data.</text>
</comment>
<dbReference type="SUPFAM" id="SSF56300">
    <property type="entry name" value="Metallo-dependent phosphatases"/>
    <property type="match status" value="1"/>
</dbReference>
<dbReference type="PROSITE" id="PS50293">
    <property type="entry name" value="TPR_REGION"/>
    <property type="match status" value="1"/>
</dbReference>
<evidence type="ECO:0000259" key="27">
    <source>
        <dbReference type="SMART" id="SM00156"/>
    </source>
</evidence>
<evidence type="ECO:0000256" key="19">
    <source>
        <dbReference type="ARBA" id="ARBA00023136"/>
    </source>
</evidence>
<name>A0A5N5GBS3_9ROSA</name>
<keyword evidence="19" id="KW-0472">Membrane</keyword>
<dbReference type="GO" id="GO:0016607">
    <property type="term" value="C:nuclear speck"/>
    <property type="evidence" value="ECO:0007669"/>
    <property type="project" value="UniProtKB-SubCell"/>
</dbReference>
<dbReference type="SUPFAM" id="SSF48452">
    <property type="entry name" value="TPR-like"/>
    <property type="match status" value="1"/>
</dbReference>
<dbReference type="InterPro" id="IPR019734">
    <property type="entry name" value="TPR_rpt"/>
</dbReference>
<evidence type="ECO:0000256" key="2">
    <source>
        <dbReference type="ARBA" id="ARBA00004232"/>
    </source>
</evidence>
<dbReference type="Pfam" id="PF00149">
    <property type="entry name" value="Metallophos"/>
    <property type="match status" value="1"/>
</dbReference>
<dbReference type="InterPro" id="IPR004843">
    <property type="entry name" value="Calcineurin-like_PHP"/>
</dbReference>
<dbReference type="Pfam" id="PF08321">
    <property type="entry name" value="PPP5"/>
    <property type="match status" value="1"/>
</dbReference>
<dbReference type="Proteomes" id="UP000327157">
    <property type="component" value="Chromosome 17"/>
</dbReference>
<dbReference type="GO" id="GO:0046872">
    <property type="term" value="F:metal ion binding"/>
    <property type="evidence" value="ECO:0007669"/>
    <property type="project" value="UniProtKB-KW"/>
</dbReference>
<feature type="compositionally biased region" description="Polar residues" evidence="26">
    <location>
        <begin position="1218"/>
        <end position="1233"/>
    </location>
</feature>
<dbReference type="Gene3D" id="1.25.40.10">
    <property type="entry name" value="Tetratricopeptide repeat domain"/>
    <property type="match status" value="1"/>
</dbReference>
<dbReference type="Pfam" id="PF10536">
    <property type="entry name" value="PMD"/>
    <property type="match status" value="1"/>
</dbReference>
<comment type="subcellular location">
    <subcellularLocation>
        <location evidence="5">Cytoplasm</location>
    </subcellularLocation>
    <subcellularLocation>
        <location evidence="4">Endoplasmic reticulum membrane</location>
        <topology evidence="4">Multi-pass membrane protein</topology>
    </subcellularLocation>
    <subcellularLocation>
        <location evidence="2">Nucleus membrane</location>
        <topology evidence="2">Multi-pass membrane protein</topology>
    </subcellularLocation>
    <subcellularLocation>
        <location evidence="3">Nucleus speckle</location>
    </subcellularLocation>
    <subcellularLocation>
        <location evidence="6">Nucleus</location>
        <location evidence="6">Nucleoplasm</location>
    </subcellularLocation>
</comment>
<keyword evidence="11" id="KW-0812">Transmembrane</keyword>
<dbReference type="InterPro" id="IPR011990">
    <property type="entry name" value="TPR-like_helical_dom_sf"/>
</dbReference>
<keyword evidence="18" id="KW-1133">Transmembrane helix</keyword>
<reference evidence="29" key="2">
    <citation type="submission" date="2019-10" db="EMBL/GenBank/DDBJ databases">
        <title>A de novo genome assembly of a pear dwarfing rootstock.</title>
        <authorList>
            <person name="Wang F."/>
            <person name="Wang J."/>
            <person name="Li S."/>
            <person name="Zhang Y."/>
            <person name="Fang M."/>
            <person name="Ma L."/>
            <person name="Zhao Y."/>
            <person name="Jiang S."/>
        </authorList>
    </citation>
    <scope>NUCLEOTIDE SEQUENCE [LARGE SCALE GENOMIC DNA]</scope>
</reference>
<dbReference type="Pfam" id="PF13432">
    <property type="entry name" value="TPR_16"/>
    <property type="match status" value="1"/>
</dbReference>
<dbReference type="CDD" id="cd07417">
    <property type="entry name" value="MPP_PP5_C"/>
    <property type="match status" value="1"/>
</dbReference>
<comment type="catalytic activity">
    <reaction evidence="22">
        <text>O-phospho-L-seryl-[protein] + H2O = L-seryl-[protein] + phosphate</text>
        <dbReference type="Rhea" id="RHEA:20629"/>
        <dbReference type="Rhea" id="RHEA-COMP:9863"/>
        <dbReference type="Rhea" id="RHEA-COMP:11604"/>
        <dbReference type="ChEBI" id="CHEBI:15377"/>
        <dbReference type="ChEBI" id="CHEBI:29999"/>
        <dbReference type="ChEBI" id="CHEBI:43474"/>
        <dbReference type="ChEBI" id="CHEBI:83421"/>
        <dbReference type="EC" id="3.1.3.16"/>
    </reaction>
</comment>
<evidence type="ECO:0000256" key="6">
    <source>
        <dbReference type="ARBA" id="ARBA00004642"/>
    </source>
</evidence>
<evidence type="ECO:0000256" key="14">
    <source>
        <dbReference type="ARBA" id="ARBA00022801"/>
    </source>
</evidence>